<gene>
    <name evidence="1" type="ORF">SIID45300_02138</name>
</gene>
<comment type="caution">
    <text evidence="1">The sequence shown here is derived from an EMBL/GenBank/DDBJ whole genome shotgun (WGS) entry which is preliminary data.</text>
</comment>
<reference evidence="1 2" key="2">
    <citation type="submission" date="2024-09" db="EMBL/GenBank/DDBJ databases">
        <title>Draft genome sequence of Candidatus Magnetaquicoccaceae bacterium FCR-1.</title>
        <authorList>
            <person name="Shimoshige H."/>
            <person name="Shimamura S."/>
            <person name="Taoka A."/>
            <person name="Kobayashi H."/>
            <person name="Maekawa T."/>
        </authorList>
    </citation>
    <scope>NUCLEOTIDE SEQUENCE [LARGE SCALE GENOMIC DNA]</scope>
    <source>
        <strain evidence="1 2">FCR-1</strain>
    </source>
</reference>
<reference evidence="1 2" key="1">
    <citation type="submission" date="2024-05" db="EMBL/GenBank/DDBJ databases">
        <authorList>
            <consortium name="Candidatus Magnetaquicoccaceae bacterium FCR-1 genome sequencing consortium"/>
            <person name="Shimoshige H."/>
            <person name="Shimamura S."/>
            <person name="Taoka A."/>
            <person name="Kobayashi H."/>
            <person name="Maekawa T."/>
        </authorList>
    </citation>
    <scope>NUCLEOTIDE SEQUENCE [LARGE SCALE GENOMIC DNA]</scope>
    <source>
        <strain evidence="1 2">FCR-1</strain>
    </source>
</reference>
<dbReference type="Proteomes" id="UP001628193">
    <property type="component" value="Unassembled WGS sequence"/>
</dbReference>
<proteinExistence type="predicted"/>
<name>A0ABQ0CA90_9PROT</name>
<accession>A0ABQ0CA90</accession>
<dbReference type="EMBL" id="BAAFGK010000004">
    <property type="protein sequence ID" value="GAB0057806.1"/>
    <property type="molecule type" value="Genomic_DNA"/>
</dbReference>
<evidence type="ECO:0000313" key="2">
    <source>
        <dbReference type="Proteomes" id="UP001628193"/>
    </source>
</evidence>
<protein>
    <submittedName>
        <fullName evidence="1">Uncharacterized protein</fullName>
    </submittedName>
</protein>
<keyword evidence="2" id="KW-1185">Reference proteome</keyword>
<sequence length="301" mass="33301">MKDWQDSMVKVLSSYLKNRNAYADALFYDVDALTASERSQLTPLIEGEGSIVVVSPARSTRCPSIRHYASVEAFFESQDHPAKAIVLAGVGSSVLGAAALARNVANVYQMDVVAVVTGYGMLDIMDEALNGWYFYGAVDQTRMELEHFLDRLPQMTWGMKVAQAATAGEWHKLPFIAPPGDQDTRTLMTLLSRQTGDLRLLLGHSKGSLMISYVLEQFLREQAGHVCLNKLQVVTLGAVTDLPKSCQKKHQFIGTLDWFGGMNSRIGVPFTPVFNAWHHTNTQLPCHLAVEKVLRAVHLLP</sequence>
<dbReference type="RefSeq" id="WP_420905495.1">
    <property type="nucleotide sequence ID" value="NZ_BAAFGK010000004.1"/>
</dbReference>
<organism evidence="1 2">
    <name type="scientific">Candidatus Magnetaquiglobus chichijimensis</name>
    <dbReference type="NCBI Taxonomy" id="3141448"/>
    <lineage>
        <taxon>Bacteria</taxon>
        <taxon>Pseudomonadati</taxon>
        <taxon>Pseudomonadota</taxon>
        <taxon>Magnetococcia</taxon>
        <taxon>Magnetococcales</taxon>
        <taxon>Candidatus Magnetaquicoccaceae</taxon>
        <taxon>Candidatus Magnetaquiglobus</taxon>
    </lineage>
</organism>
<evidence type="ECO:0000313" key="1">
    <source>
        <dbReference type="EMBL" id="GAB0057806.1"/>
    </source>
</evidence>